<gene>
    <name evidence="2" type="ORF">V1351_02030</name>
</gene>
<keyword evidence="3" id="KW-1185">Reference proteome</keyword>
<feature type="compositionally biased region" description="Acidic residues" evidence="1">
    <location>
        <begin position="334"/>
        <end position="345"/>
    </location>
</feature>
<dbReference type="RefSeq" id="WP_338750235.1">
    <property type="nucleotide sequence ID" value="NZ_CP144913.1"/>
</dbReference>
<dbReference type="InterPro" id="IPR045633">
    <property type="entry name" value="DUF6414"/>
</dbReference>
<accession>A0ABZ2MIJ2</accession>
<name>A0ABZ2MIJ2_9MICO</name>
<evidence type="ECO:0000313" key="2">
    <source>
        <dbReference type="EMBL" id="WXB76860.1"/>
    </source>
</evidence>
<protein>
    <submittedName>
        <fullName evidence="2">Uncharacterized protein</fullName>
    </submittedName>
</protein>
<dbReference type="Pfam" id="PF19952">
    <property type="entry name" value="DUF6414"/>
    <property type="match status" value="1"/>
</dbReference>
<reference evidence="2 3" key="1">
    <citation type="submission" date="2024-02" db="EMBL/GenBank/DDBJ databases">
        <title>Janibacter sp. nov., isolated from gut of marine sandworm.</title>
        <authorList>
            <person name="Kim B."/>
            <person name="Jun M.O."/>
            <person name="Shin N.-R."/>
        </authorList>
    </citation>
    <scope>NUCLEOTIDE SEQUENCE [LARGE SCALE GENOMIC DNA]</scope>
    <source>
        <strain evidence="2 3">A1S7</strain>
    </source>
</reference>
<evidence type="ECO:0000313" key="3">
    <source>
        <dbReference type="Proteomes" id="UP001382727"/>
    </source>
</evidence>
<proteinExistence type="predicted"/>
<sequence length="375" mass="41033">MSQSRQPRANPKPLPPTVSIYQNPDYVEGILQQTYGQPLLTEFANEARSEHGNSQDTTAGGKAKVGLAAKFPGLFAGDAAVEADYERRLGSQQLTGSTATSRAHYTQPYYLHVVRSVLRQTGLIQDVKGRADAANLRPGEFVEFSASFTPSQVVALLDIVTPDLVEQIVRRNGFTEGMRSFQGGTVEKVQEFKLRLDGDMDTWGAIGRSATEAVRADFRSAKTRELYGQIGEGDDLLTFITMCDVEHFVVEDEDRILDGHFTVLGKVAGPLMQDEPILSRNKVLERMRPEAVDELVRVMNESVQEQTEKISALTQADDEETSESAAAADRVDLDGDGDEGHDEDDGMAAADLFNFTLDSRVAGASVRVIPVAVYL</sequence>
<dbReference type="EMBL" id="CP144913">
    <property type="protein sequence ID" value="WXB76860.1"/>
    <property type="molecule type" value="Genomic_DNA"/>
</dbReference>
<evidence type="ECO:0000256" key="1">
    <source>
        <dbReference type="SAM" id="MobiDB-lite"/>
    </source>
</evidence>
<feature type="region of interest" description="Disordered" evidence="1">
    <location>
        <begin position="307"/>
        <end position="345"/>
    </location>
</feature>
<dbReference type="Proteomes" id="UP001382727">
    <property type="component" value="Chromosome"/>
</dbReference>
<organism evidence="2 3">
    <name type="scientific">Janibacter alittae</name>
    <dbReference type="NCBI Taxonomy" id="3115209"/>
    <lineage>
        <taxon>Bacteria</taxon>
        <taxon>Bacillati</taxon>
        <taxon>Actinomycetota</taxon>
        <taxon>Actinomycetes</taxon>
        <taxon>Micrococcales</taxon>
        <taxon>Intrasporangiaceae</taxon>
        <taxon>Janibacter</taxon>
    </lineage>
</organism>